<feature type="compositionally biased region" description="Basic and acidic residues" evidence="1">
    <location>
        <begin position="710"/>
        <end position="722"/>
    </location>
</feature>
<dbReference type="AlphaFoldDB" id="A0A087TBE6"/>
<accession>A0A087TBE6</accession>
<reference evidence="2 3" key="1">
    <citation type="submission" date="2013-11" db="EMBL/GenBank/DDBJ databases">
        <title>Genome sequencing of Stegodyphus mimosarum.</title>
        <authorList>
            <person name="Bechsgaard J."/>
        </authorList>
    </citation>
    <scope>NUCLEOTIDE SEQUENCE [LARGE SCALE GENOMIC DNA]</scope>
</reference>
<protein>
    <recommendedName>
        <fullName evidence="4">E3 ubiquitin-protein ligase RBBP6</fullName>
    </recommendedName>
</protein>
<feature type="region of interest" description="Disordered" evidence="1">
    <location>
        <begin position="258"/>
        <end position="374"/>
    </location>
</feature>
<feature type="compositionally biased region" description="Polar residues" evidence="1">
    <location>
        <begin position="537"/>
        <end position="554"/>
    </location>
</feature>
<feature type="compositionally biased region" description="Basic and acidic residues" evidence="1">
    <location>
        <begin position="503"/>
        <end position="516"/>
    </location>
</feature>
<feature type="compositionally biased region" description="Basic residues" evidence="1">
    <location>
        <begin position="279"/>
        <end position="288"/>
    </location>
</feature>
<keyword evidence="3" id="KW-1185">Reference proteome</keyword>
<gene>
    <name evidence="2" type="ORF">X975_04869</name>
</gene>
<feature type="non-terminal residue" evidence="2">
    <location>
        <position position="934"/>
    </location>
</feature>
<feature type="compositionally biased region" description="Basic residues" evidence="1">
    <location>
        <begin position="763"/>
        <end position="772"/>
    </location>
</feature>
<dbReference type="OMA" id="YSHRNER"/>
<feature type="compositionally biased region" description="Basic residues" evidence="1">
    <location>
        <begin position="904"/>
        <end position="934"/>
    </location>
</feature>
<feature type="compositionally biased region" description="Basic and acidic residues" evidence="1">
    <location>
        <begin position="821"/>
        <end position="830"/>
    </location>
</feature>
<feature type="compositionally biased region" description="Polar residues" evidence="1">
    <location>
        <begin position="340"/>
        <end position="360"/>
    </location>
</feature>
<feature type="compositionally biased region" description="Basic and acidic residues" evidence="1">
    <location>
        <begin position="635"/>
        <end position="665"/>
    </location>
</feature>
<feature type="compositionally biased region" description="Basic and acidic residues" evidence="1">
    <location>
        <begin position="889"/>
        <end position="903"/>
    </location>
</feature>
<feature type="compositionally biased region" description="Basic and acidic residues" evidence="1">
    <location>
        <begin position="859"/>
        <end position="868"/>
    </location>
</feature>
<feature type="compositionally biased region" description="Basic and acidic residues" evidence="1">
    <location>
        <begin position="747"/>
        <end position="762"/>
    </location>
</feature>
<proteinExistence type="predicted"/>
<feature type="region of interest" description="Disordered" evidence="1">
    <location>
        <begin position="500"/>
        <end position="934"/>
    </location>
</feature>
<feature type="compositionally biased region" description="Low complexity" evidence="1">
    <location>
        <begin position="869"/>
        <end position="883"/>
    </location>
</feature>
<dbReference type="EMBL" id="KK114440">
    <property type="protein sequence ID" value="KFM62435.1"/>
    <property type="molecule type" value="Genomic_DNA"/>
</dbReference>
<feature type="compositionally biased region" description="Basic and acidic residues" evidence="1">
    <location>
        <begin position="555"/>
        <end position="575"/>
    </location>
</feature>
<dbReference type="OrthoDB" id="106784at2759"/>
<feature type="compositionally biased region" description="Basic and acidic residues" evidence="1">
    <location>
        <begin position="787"/>
        <end position="813"/>
    </location>
</feature>
<organism evidence="2 3">
    <name type="scientific">Stegodyphus mimosarum</name>
    <name type="common">African social velvet spider</name>
    <dbReference type="NCBI Taxonomy" id="407821"/>
    <lineage>
        <taxon>Eukaryota</taxon>
        <taxon>Metazoa</taxon>
        <taxon>Ecdysozoa</taxon>
        <taxon>Arthropoda</taxon>
        <taxon>Chelicerata</taxon>
        <taxon>Arachnida</taxon>
        <taxon>Araneae</taxon>
        <taxon>Araneomorphae</taxon>
        <taxon>Entelegynae</taxon>
        <taxon>Eresoidea</taxon>
        <taxon>Eresidae</taxon>
        <taxon>Stegodyphus</taxon>
    </lineage>
</organism>
<sequence length="934" mass="108331">MSRDRVRSPRPRTRSRSFSPKEYRPPPHRGMSYSGKHNYTPPQYGGGASYHSQYGPPPSLLPMAVMRPPAFAAHHMHSLHPAAQPIHSRPIEQYPVERPPKYPPSYSDQYPPYDMYQPKYQHQRFERDPRGMRYDKRQEYQRHPEEFSHRIPGLVGDRSREYKPRFRQPRDQQRGKEIKELPKVPEPEIKIVHSKDPENIANKKKEEKIVLKHKKHHHHHKNKELKKQENKIPVMIGIEKHAEASRNLIKVEVVEKINENKPVVESSAKVAKNAEKVKDKKHKHKKHKVPDQPGKKKKSTKKEKLEGVANTDSDLSTKVKVKKKKSKLKAVAEEKDPLDTQEQVSSKPETSTVENENLASCKNVPAEDLPTKSTEDECANDTLHLFPDEAENETVILNAETSSVVDSNGEVVCQPGDSGEVNDTEEIEVAVSEEEIAENEEESVQHVDLPPLSKWEREELDDDFVTRPQRKSAVIVPKDEKGTLSSDIIQRAELVILSKPFKPRIDTKEKDSKDSSEVSSPETASNKHKDVPELKSVVNSERLSSPTLQVTISTTKEKRSVHSKTEEIRSSRDGKQSQSSRTKAERANLNSKDEHKVHRTITVHSSKSDEKVKDRKNKISDRQDRREVSSSSRNSSRDRREYSHRNEREKESRRDVVVDEDMHIRESRKHRFAEQEKYSKNMDYSPHSGRSDRRKPYNDYMSQAHSRRHYERDPPHLTERSRKPGTFKRSHSRSYDSSDSYYSNKRRQNDQQRMEQSEDYHSHRSNRERHHTNYNEVSHRKHSPVKPPDKHNSSSDHSKSQHKDFHDDLKFEPDYDEYSDPDEKIIEHKDRSKRKSLSPATSRKRLKTGKLPSNIPESAVKEVQKTDKSSLTSSASSSAASESDSSESDDQKGGKSKTSDTDHKQKHKKSRHKKHKKHKHKHKKKKSHKLKQRE</sequence>
<feature type="compositionally biased region" description="Basic and acidic residues" evidence="1">
    <location>
        <begin position="582"/>
        <end position="596"/>
    </location>
</feature>
<feature type="compositionally biased region" description="Basic residues" evidence="1">
    <location>
        <begin position="723"/>
        <end position="732"/>
    </location>
</feature>
<evidence type="ECO:0008006" key="4">
    <source>
        <dbReference type="Google" id="ProtNLM"/>
    </source>
</evidence>
<evidence type="ECO:0000313" key="2">
    <source>
        <dbReference type="EMBL" id="KFM62435.1"/>
    </source>
</evidence>
<feature type="region of interest" description="Disordered" evidence="1">
    <location>
        <begin position="1"/>
        <end position="57"/>
    </location>
</feature>
<dbReference type="Proteomes" id="UP000054359">
    <property type="component" value="Unassembled WGS sequence"/>
</dbReference>
<feature type="compositionally biased region" description="Basic residues" evidence="1">
    <location>
        <begin position="831"/>
        <end position="848"/>
    </location>
</feature>
<feature type="compositionally biased region" description="Basic residues" evidence="1">
    <location>
        <begin position="319"/>
        <end position="328"/>
    </location>
</feature>
<evidence type="ECO:0000256" key="1">
    <source>
        <dbReference type="SAM" id="MobiDB-lite"/>
    </source>
</evidence>
<feature type="region of interest" description="Disordered" evidence="1">
    <location>
        <begin position="158"/>
        <end position="202"/>
    </location>
</feature>
<name>A0A087TBE6_STEMI</name>
<evidence type="ECO:0000313" key="3">
    <source>
        <dbReference type="Proteomes" id="UP000054359"/>
    </source>
</evidence>
<feature type="compositionally biased region" description="Basic and acidic residues" evidence="1">
    <location>
        <begin position="606"/>
        <end position="628"/>
    </location>
</feature>